<evidence type="ECO:0000256" key="1">
    <source>
        <dbReference type="SAM" id="Phobius"/>
    </source>
</evidence>
<feature type="transmembrane region" description="Helical" evidence="1">
    <location>
        <begin position="12"/>
        <end position="33"/>
    </location>
</feature>
<comment type="caution">
    <text evidence="2">The sequence shown here is derived from an EMBL/GenBank/DDBJ whole genome shotgun (WGS) entry which is preliminary data.</text>
</comment>
<gene>
    <name evidence="2" type="ORF">NE398_19195</name>
</gene>
<organism evidence="2 3">
    <name type="scientific">Clostridium tertium</name>
    <dbReference type="NCBI Taxonomy" id="1559"/>
    <lineage>
        <taxon>Bacteria</taxon>
        <taxon>Bacillati</taxon>
        <taxon>Bacillota</taxon>
        <taxon>Clostridia</taxon>
        <taxon>Eubacteriales</taxon>
        <taxon>Clostridiaceae</taxon>
        <taxon>Clostridium</taxon>
    </lineage>
</organism>
<evidence type="ECO:0008006" key="4">
    <source>
        <dbReference type="Google" id="ProtNLM"/>
    </source>
</evidence>
<name>A0A9X3XME2_9CLOT</name>
<dbReference type="AlphaFoldDB" id="A0A9X3XME2"/>
<protein>
    <recommendedName>
        <fullName evidence="4">VCBS repeat-containing protein</fullName>
    </recommendedName>
</protein>
<dbReference type="RefSeq" id="WP_097033648.1">
    <property type="nucleotide sequence ID" value="NZ_CAXSLY010000006.1"/>
</dbReference>
<keyword evidence="3" id="KW-1185">Reference proteome</keyword>
<reference evidence="2" key="1">
    <citation type="submission" date="2022-05" db="EMBL/GenBank/DDBJ databases">
        <title>Draft genome sequence of Clostridium tertium strain CP3 isolated from Peru.</title>
        <authorList>
            <person name="Hurtado R."/>
            <person name="Lima L."/>
            <person name="Sousa T."/>
            <person name="Jaiswal A.K."/>
            <person name="Tiwari S."/>
            <person name="Maturrano L."/>
            <person name="Brenig B."/>
            <person name="Azevedo V."/>
        </authorList>
    </citation>
    <scope>NUCLEOTIDE SEQUENCE</scope>
    <source>
        <strain evidence="2">CP3</strain>
    </source>
</reference>
<keyword evidence="1" id="KW-0472">Membrane</keyword>
<evidence type="ECO:0000313" key="2">
    <source>
        <dbReference type="EMBL" id="MDC4242260.1"/>
    </source>
</evidence>
<sequence>MARFIIIKKNVVLSYIINFLILFVVILSTYFFLTNNNSIETFTPITSKNYTDFDLDGDGANDKIEISKENNSYILNIKSKDKTYSLVNKDGSNLLGDSLIKWPIKVNIIDLSRNNIPEIIVQLSKDKSPVNYVFSWNGSKFVNTFVSADNIIGILDSNNNKTPKLLSLSSSKGDGSTKSSLFLGDNIKDITFSKIKVPGLSAIQGFIDVIEAPYELSEAPNIFTSNIDSTELSILWGLDKDNTRYSFQNGYFSDFKWDSNGNVLGVNWTLSFESVKNTNASSPAKELLLYLSVEDDGYGSLKISSIKKI</sequence>
<keyword evidence="1" id="KW-0812">Transmembrane</keyword>
<evidence type="ECO:0000313" key="3">
    <source>
        <dbReference type="Proteomes" id="UP001141183"/>
    </source>
</evidence>
<dbReference type="Proteomes" id="UP001141183">
    <property type="component" value="Unassembled WGS sequence"/>
</dbReference>
<proteinExistence type="predicted"/>
<dbReference type="EMBL" id="JAMRYU010000027">
    <property type="protein sequence ID" value="MDC4242260.1"/>
    <property type="molecule type" value="Genomic_DNA"/>
</dbReference>
<accession>A0A9X3XME2</accession>
<keyword evidence="1" id="KW-1133">Transmembrane helix</keyword>